<accession>A0AAE0AIK9</accession>
<evidence type="ECO:0000313" key="2">
    <source>
        <dbReference type="Proteomes" id="UP001281410"/>
    </source>
</evidence>
<proteinExistence type="predicted"/>
<comment type="caution">
    <text evidence="1">The sequence shown here is derived from an EMBL/GenBank/DDBJ whole genome shotgun (WGS) entry which is preliminary data.</text>
</comment>
<protein>
    <submittedName>
        <fullName evidence="1">Uncharacterized protein</fullName>
    </submittedName>
</protein>
<dbReference type="Proteomes" id="UP001281410">
    <property type="component" value="Unassembled WGS sequence"/>
</dbReference>
<dbReference type="EMBL" id="JANJYJ010000004">
    <property type="protein sequence ID" value="KAK3218390.1"/>
    <property type="molecule type" value="Genomic_DNA"/>
</dbReference>
<organism evidence="1 2">
    <name type="scientific">Dipteronia sinensis</name>
    <dbReference type="NCBI Taxonomy" id="43782"/>
    <lineage>
        <taxon>Eukaryota</taxon>
        <taxon>Viridiplantae</taxon>
        <taxon>Streptophyta</taxon>
        <taxon>Embryophyta</taxon>
        <taxon>Tracheophyta</taxon>
        <taxon>Spermatophyta</taxon>
        <taxon>Magnoliopsida</taxon>
        <taxon>eudicotyledons</taxon>
        <taxon>Gunneridae</taxon>
        <taxon>Pentapetalae</taxon>
        <taxon>rosids</taxon>
        <taxon>malvids</taxon>
        <taxon>Sapindales</taxon>
        <taxon>Sapindaceae</taxon>
        <taxon>Hippocastanoideae</taxon>
        <taxon>Acereae</taxon>
        <taxon>Dipteronia</taxon>
    </lineage>
</organism>
<dbReference type="AlphaFoldDB" id="A0AAE0AIK9"/>
<gene>
    <name evidence="1" type="ORF">Dsin_012360</name>
</gene>
<reference evidence="1" key="1">
    <citation type="journal article" date="2023" name="Plant J.">
        <title>Genome sequences and population genomics provide insights into the demographic history, inbreeding, and mutation load of two 'living fossil' tree species of Dipteronia.</title>
        <authorList>
            <person name="Feng Y."/>
            <person name="Comes H.P."/>
            <person name="Chen J."/>
            <person name="Zhu S."/>
            <person name="Lu R."/>
            <person name="Zhang X."/>
            <person name="Li P."/>
            <person name="Qiu J."/>
            <person name="Olsen K.M."/>
            <person name="Qiu Y."/>
        </authorList>
    </citation>
    <scope>NUCLEOTIDE SEQUENCE</scope>
    <source>
        <strain evidence="1">NBL</strain>
    </source>
</reference>
<name>A0AAE0AIK9_9ROSI</name>
<sequence length="133" mass="15323">MNDIRVSWNNLSREEKLQYTMPKNDVDEKVHVGDTDNDSNVQPFDTRCTPTRFCQMMSTFSDLQKDAVRDLGFGNLLMLNYGFLRRDLCAWLVNKFDITTLTIELHGKSFILNPSIFSHVMGISDRGDIVNID</sequence>
<evidence type="ECO:0000313" key="1">
    <source>
        <dbReference type="EMBL" id="KAK3218390.1"/>
    </source>
</evidence>
<keyword evidence="2" id="KW-1185">Reference proteome</keyword>